<reference evidence="8 9" key="1">
    <citation type="journal article" date="2016" name="Int. J. Syst. Evol. Microbiol.">
        <title>Labrenzia salina sp. nov., isolated from the rhizosphere of the halophyte Arthrocnemum macrostachyum.</title>
        <authorList>
            <person name="Camacho M."/>
            <person name="Redondo-Gomez S."/>
            <person name="Rodriguez-Llorente I."/>
            <person name="Rohde M."/>
            <person name="Sproer C."/>
            <person name="Schumann P."/>
            <person name="Klenk H.P."/>
            <person name="Montero-Calasanz M.D.C."/>
        </authorList>
    </citation>
    <scope>NUCLEOTIDE SEQUENCE [LARGE SCALE GENOMIC DNA]</scope>
    <source>
        <strain evidence="8 9">DSM 29163</strain>
    </source>
</reference>
<evidence type="ECO:0000256" key="3">
    <source>
        <dbReference type="ARBA" id="ARBA00022553"/>
    </source>
</evidence>
<accession>A0ABT3QY45</accession>
<dbReference type="InterPro" id="IPR036097">
    <property type="entry name" value="HisK_dim/P_sf"/>
</dbReference>
<dbReference type="InterPro" id="IPR050351">
    <property type="entry name" value="BphY/WalK/GraS-like"/>
</dbReference>
<dbReference type="SUPFAM" id="SSF55785">
    <property type="entry name" value="PYP-like sensor domain (PAS domain)"/>
    <property type="match status" value="1"/>
</dbReference>
<evidence type="ECO:0000313" key="9">
    <source>
        <dbReference type="Proteomes" id="UP001300261"/>
    </source>
</evidence>
<sequence length="522" mass="59292">MHFIHGNFEPTELLKCLASSVPQGLSIIDKELNLVLVSQTALKLLGISYDLLQEDRSLENVFRFNAKRGDYGPGDPDEQVQQRLELARKFLPHDFVRGRPDGTVLRIQGSPMENGGFITIYTDVTKEHEQEKALQIGRDHLMISLKERTSELEANRDLLLNSINGIKDGLSIADPDGRVILANNKMREIYPELPRLLAKNAHVSEVIRSLFPGDPHWSLDELADDQNMWSERKFPDGRWYRATRTRTDDGGMLCVYSDITTYKEQQSVLQSHTDELVRHLRKEKEVNEMQREFVSMASHEFRTPLAIIDSNAQRMLRKVERLEPGTIVERLGNIRESVERMQYLINRFLNFSQSQSVGMEVEVEPVALRDLVKTVCGRQQTLARMHKFHVDVDWLPEQMEVDRKLIEQSISNLISNAVKYSPDNSRIYVIGSEMGDHAVITVRDEGVGIPSDELPNIFKRYFRASTSSGIAGTGIGLNMTRMVVQKHGGTIEVDSEVGKGTTVTVTIPKTQQKVRKMLAEAN</sequence>
<protein>
    <recommendedName>
        <fullName evidence="2">histidine kinase</fullName>
        <ecNumber evidence="2">2.7.13.3</ecNumber>
    </recommendedName>
</protein>
<keyword evidence="3" id="KW-0597">Phosphoprotein</keyword>
<dbReference type="Gene3D" id="3.30.565.10">
    <property type="entry name" value="Histidine kinase-like ATPase, C-terminal domain"/>
    <property type="match status" value="1"/>
</dbReference>
<keyword evidence="9" id="KW-1185">Reference proteome</keyword>
<dbReference type="EC" id="2.7.13.3" evidence="2"/>
<evidence type="ECO:0000256" key="5">
    <source>
        <dbReference type="ARBA" id="ARBA00022777"/>
    </source>
</evidence>
<dbReference type="Pfam" id="PF12860">
    <property type="entry name" value="PAS_7"/>
    <property type="match status" value="2"/>
</dbReference>
<comment type="catalytic activity">
    <reaction evidence="1">
        <text>ATP + protein L-histidine = ADP + protein N-phospho-L-histidine.</text>
        <dbReference type="EC" id="2.7.13.3"/>
    </reaction>
</comment>
<evidence type="ECO:0000259" key="7">
    <source>
        <dbReference type="PROSITE" id="PS50109"/>
    </source>
</evidence>
<dbReference type="PANTHER" id="PTHR45453:SF1">
    <property type="entry name" value="PHOSPHATE REGULON SENSOR PROTEIN PHOR"/>
    <property type="match status" value="1"/>
</dbReference>
<dbReference type="InterPro" id="IPR003594">
    <property type="entry name" value="HATPase_dom"/>
</dbReference>
<dbReference type="PANTHER" id="PTHR45453">
    <property type="entry name" value="PHOSPHATE REGULON SENSOR PROTEIN PHOR"/>
    <property type="match status" value="1"/>
</dbReference>
<dbReference type="SMART" id="SM00387">
    <property type="entry name" value="HATPase_c"/>
    <property type="match status" value="1"/>
</dbReference>
<dbReference type="PRINTS" id="PR00344">
    <property type="entry name" value="BCTRLSENSOR"/>
</dbReference>
<evidence type="ECO:0000256" key="6">
    <source>
        <dbReference type="ARBA" id="ARBA00023012"/>
    </source>
</evidence>
<dbReference type="Gene3D" id="3.30.450.20">
    <property type="entry name" value="PAS domain"/>
    <property type="match status" value="2"/>
</dbReference>
<dbReference type="Gene3D" id="1.10.287.130">
    <property type="match status" value="1"/>
</dbReference>
<dbReference type="SUPFAM" id="SSF55874">
    <property type="entry name" value="ATPase domain of HSP90 chaperone/DNA topoisomerase II/histidine kinase"/>
    <property type="match status" value="1"/>
</dbReference>
<dbReference type="Pfam" id="PF00512">
    <property type="entry name" value="HisKA"/>
    <property type="match status" value="1"/>
</dbReference>
<dbReference type="EMBL" id="JAPEVI010000003">
    <property type="protein sequence ID" value="MCX2721873.1"/>
    <property type="molecule type" value="Genomic_DNA"/>
</dbReference>
<evidence type="ECO:0000256" key="2">
    <source>
        <dbReference type="ARBA" id="ARBA00012438"/>
    </source>
</evidence>
<evidence type="ECO:0000256" key="1">
    <source>
        <dbReference type="ARBA" id="ARBA00000085"/>
    </source>
</evidence>
<proteinExistence type="predicted"/>
<comment type="caution">
    <text evidence="8">The sequence shown here is derived from an EMBL/GenBank/DDBJ whole genome shotgun (WGS) entry which is preliminary data.</text>
</comment>
<dbReference type="CDD" id="cd00082">
    <property type="entry name" value="HisKA"/>
    <property type="match status" value="1"/>
</dbReference>
<keyword evidence="4" id="KW-0808">Transferase</keyword>
<dbReference type="RefSeq" id="WP_265961578.1">
    <property type="nucleotide sequence ID" value="NZ_JAPEVI010000003.1"/>
</dbReference>
<gene>
    <name evidence="8" type="ORF">ON753_05545</name>
</gene>
<name>A0ABT3QY45_9HYPH</name>
<feature type="domain" description="Histidine kinase" evidence="7">
    <location>
        <begin position="296"/>
        <end position="511"/>
    </location>
</feature>
<dbReference type="SUPFAM" id="SSF47384">
    <property type="entry name" value="Homodimeric domain of signal transducing histidine kinase"/>
    <property type="match status" value="1"/>
</dbReference>
<keyword evidence="5" id="KW-0418">Kinase</keyword>
<dbReference type="CDD" id="cd00075">
    <property type="entry name" value="HATPase"/>
    <property type="match status" value="1"/>
</dbReference>
<dbReference type="PROSITE" id="PS50109">
    <property type="entry name" value="HIS_KIN"/>
    <property type="match status" value="1"/>
</dbReference>
<dbReference type="InterPro" id="IPR003661">
    <property type="entry name" value="HisK_dim/P_dom"/>
</dbReference>
<dbReference type="InterPro" id="IPR036890">
    <property type="entry name" value="HATPase_C_sf"/>
</dbReference>
<dbReference type="SMART" id="SM00388">
    <property type="entry name" value="HisKA"/>
    <property type="match status" value="1"/>
</dbReference>
<dbReference type="InterPro" id="IPR004358">
    <property type="entry name" value="Sig_transdc_His_kin-like_C"/>
</dbReference>
<evidence type="ECO:0000313" key="8">
    <source>
        <dbReference type="EMBL" id="MCX2721873.1"/>
    </source>
</evidence>
<dbReference type="InterPro" id="IPR035965">
    <property type="entry name" value="PAS-like_dom_sf"/>
</dbReference>
<keyword evidence="6" id="KW-0902">Two-component regulatory system</keyword>
<dbReference type="Proteomes" id="UP001300261">
    <property type="component" value="Unassembled WGS sequence"/>
</dbReference>
<evidence type="ECO:0000256" key="4">
    <source>
        <dbReference type="ARBA" id="ARBA00022679"/>
    </source>
</evidence>
<organism evidence="8 9">
    <name type="scientific">Roseibium salinum</name>
    <dbReference type="NCBI Taxonomy" id="1604349"/>
    <lineage>
        <taxon>Bacteria</taxon>
        <taxon>Pseudomonadati</taxon>
        <taxon>Pseudomonadota</taxon>
        <taxon>Alphaproteobacteria</taxon>
        <taxon>Hyphomicrobiales</taxon>
        <taxon>Stappiaceae</taxon>
        <taxon>Roseibium</taxon>
    </lineage>
</organism>
<dbReference type="Pfam" id="PF02518">
    <property type="entry name" value="HATPase_c"/>
    <property type="match status" value="1"/>
</dbReference>
<dbReference type="InterPro" id="IPR005467">
    <property type="entry name" value="His_kinase_dom"/>
</dbReference>